<accession>A0A2I0WG40</accession>
<gene>
    <name evidence="1" type="ORF">MA16_Dca024743</name>
</gene>
<dbReference type="EMBL" id="KZ502672">
    <property type="protein sequence ID" value="PKU74602.1"/>
    <property type="molecule type" value="Genomic_DNA"/>
</dbReference>
<organism evidence="1 2">
    <name type="scientific">Dendrobium catenatum</name>
    <dbReference type="NCBI Taxonomy" id="906689"/>
    <lineage>
        <taxon>Eukaryota</taxon>
        <taxon>Viridiplantae</taxon>
        <taxon>Streptophyta</taxon>
        <taxon>Embryophyta</taxon>
        <taxon>Tracheophyta</taxon>
        <taxon>Spermatophyta</taxon>
        <taxon>Magnoliopsida</taxon>
        <taxon>Liliopsida</taxon>
        <taxon>Asparagales</taxon>
        <taxon>Orchidaceae</taxon>
        <taxon>Epidendroideae</taxon>
        <taxon>Malaxideae</taxon>
        <taxon>Dendrobiinae</taxon>
        <taxon>Dendrobium</taxon>
    </lineage>
</organism>
<proteinExistence type="predicted"/>
<protein>
    <submittedName>
        <fullName evidence="1">Uncharacterized protein</fullName>
    </submittedName>
</protein>
<dbReference type="AlphaFoldDB" id="A0A2I0WG40"/>
<evidence type="ECO:0000313" key="1">
    <source>
        <dbReference type="EMBL" id="PKU74602.1"/>
    </source>
</evidence>
<evidence type="ECO:0000313" key="2">
    <source>
        <dbReference type="Proteomes" id="UP000233837"/>
    </source>
</evidence>
<reference evidence="1 2" key="1">
    <citation type="journal article" date="2016" name="Sci. Rep.">
        <title>The Dendrobium catenatum Lindl. genome sequence provides insights into polysaccharide synthase, floral development and adaptive evolution.</title>
        <authorList>
            <person name="Zhang G.Q."/>
            <person name="Xu Q."/>
            <person name="Bian C."/>
            <person name="Tsai W.C."/>
            <person name="Yeh C.M."/>
            <person name="Liu K.W."/>
            <person name="Yoshida K."/>
            <person name="Zhang L.S."/>
            <person name="Chang S.B."/>
            <person name="Chen F."/>
            <person name="Shi Y."/>
            <person name="Su Y.Y."/>
            <person name="Zhang Y.Q."/>
            <person name="Chen L.J."/>
            <person name="Yin Y."/>
            <person name="Lin M."/>
            <person name="Huang H."/>
            <person name="Deng H."/>
            <person name="Wang Z.W."/>
            <person name="Zhu S.L."/>
            <person name="Zhao X."/>
            <person name="Deng C."/>
            <person name="Niu S.C."/>
            <person name="Huang J."/>
            <person name="Wang M."/>
            <person name="Liu G.H."/>
            <person name="Yang H.J."/>
            <person name="Xiao X.J."/>
            <person name="Hsiao Y.Y."/>
            <person name="Wu W.L."/>
            <person name="Chen Y.Y."/>
            <person name="Mitsuda N."/>
            <person name="Ohme-Takagi M."/>
            <person name="Luo Y.B."/>
            <person name="Van de Peer Y."/>
            <person name="Liu Z.J."/>
        </authorList>
    </citation>
    <scope>NUCLEOTIDE SEQUENCE [LARGE SCALE GENOMIC DNA]</scope>
    <source>
        <tissue evidence="1">The whole plant</tissue>
    </source>
</reference>
<keyword evidence="2" id="KW-1185">Reference proteome</keyword>
<sequence length="248" mass="27217">METEGCEPPNTGGSVDARCITIGNSHGLARSFSSSPPAFGDILPSFVQGLKVTLCSGMLLVINKGGSIMSSKKVPEVAGKGKGVIADNMAIVHLKKSIFLGIMETKYDFGQAVAETEMYSQENIASVGNVKNNFDLNKVRECNNIELELCKESKTEITETLKPNIQQNAWSKKEHIEVVHLDLGNFISEDGAIVKLHEDKVIDNYNRLQNSIVIKVFGSKTPFPVVSNELRRKWASYGKFHLTMLGLD</sequence>
<dbReference type="Proteomes" id="UP000233837">
    <property type="component" value="Unassembled WGS sequence"/>
</dbReference>
<name>A0A2I0WG40_9ASPA</name>
<reference evidence="1 2" key="2">
    <citation type="journal article" date="2017" name="Nature">
        <title>The Apostasia genome and the evolution of orchids.</title>
        <authorList>
            <person name="Zhang G.Q."/>
            <person name="Liu K.W."/>
            <person name="Li Z."/>
            <person name="Lohaus R."/>
            <person name="Hsiao Y.Y."/>
            <person name="Niu S.C."/>
            <person name="Wang J.Y."/>
            <person name="Lin Y.C."/>
            <person name="Xu Q."/>
            <person name="Chen L.J."/>
            <person name="Yoshida K."/>
            <person name="Fujiwara S."/>
            <person name="Wang Z.W."/>
            <person name="Zhang Y.Q."/>
            <person name="Mitsuda N."/>
            <person name="Wang M."/>
            <person name="Liu G.H."/>
            <person name="Pecoraro L."/>
            <person name="Huang H.X."/>
            <person name="Xiao X.J."/>
            <person name="Lin M."/>
            <person name="Wu X.Y."/>
            <person name="Wu W.L."/>
            <person name="Chen Y.Y."/>
            <person name="Chang S.B."/>
            <person name="Sakamoto S."/>
            <person name="Ohme-Takagi M."/>
            <person name="Yagi M."/>
            <person name="Zeng S.J."/>
            <person name="Shen C.Y."/>
            <person name="Yeh C.M."/>
            <person name="Luo Y.B."/>
            <person name="Tsai W.C."/>
            <person name="Van de Peer Y."/>
            <person name="Liu Z.J."/>
        </authorList>
    </citation>
    <scope>NUCLEOTIDE SEQUENCE [LARGE SCALE GENOMIC DNA]</scope>
    <source>
        <tissue evidence="1">The whole plant</tissue>
    </source>
</reference>